<dbReference type="EMBL" id="AY271660">
    <property type="protein sequence ID" value="ABY66015.1"/>
    <property type="molecule type" value="Genomic_DNA"/>
</dbReference>
<dbReference type="CDD" id="cd06561">
    <property type="entry name" value="AlkD_like"/>
    <property type="match status" value="1"/>
</dbReference>
<accession>B0BLN0</accession>
<name>B0BLN0_9ACTN</name>
<reference evidence="1" key="2">
    <citation type="journal article" date="2007" name="J. Am. Chem. Soc.">
        <title>Characterization of the maduropeptin biosynthetic gene cluster from Actinomadura madurae ATCC 39144 supporting a unifying paradigm for enediyne biosynthesis.</title>
        <authorList>
            <person name="Van Lanen S.G."/>
            <person name="Oh T.J."/>
            <person name="Liu W."/>
            <person name="Wendt-Pienkowski E."/>
            <person name="Shen B."/>
        </authorList>
    </citation>
    <scope>NUCLEOTIDE SEQUENCE</scope>
    <source>
        <strain evidence="1">ATCC 39144</strain>
    </source>
</reference>
<evidence type="ECO:0000313" key="1">
    <source>
        <dbReference type="EMBL" id="ABY66015.1"/>
    </source>
</evidence>
<dbReference type="InterPro" id="IPR014825">
    <property type="entry name" value="DNA_alkylation"/>
</dbReference>
<dbReference type="Gene3D" id="1.25.10.90">
    <property type="match status" value="1"/>
</dbReference>
<dbReference type="InterPro" id="IPR016024">
    <property type="entry name" value="ARM-type_fold"/>
</dbReference>
<dbReference type="AlphaFoldDB" id="B0BLN0"/>
<gene>
    <name evidence="1" type="primary">mdpR4</name>
</gene>
<proteinExistence type="predicted"/>
<dbReference type="PANTHER" id="PTHR34070">
    <property type="entry name" value="ARMADILLO-TYPE FOLD"/>
    <property type="match status" value="1"/>
</dbReference>
<reference evidence="1" key="1">
    <citation type="journal article" date="2003" name="Proc. Natl. Acad. Sci. U.S.A.">
        <title>Rapid PCR amplification of minimal enediyne polyketide synthase cassettes leads to a predictive familial classification model.</title>
        <authorList>
            <person name="Liu W."/>
            <person name="Ahlert J."/>
            <person name="Gao Q."/>
            <person name="Wendt-Pienkowski E."/>
            <person name="Shen B."/>
            <person name="Thorson J.S."/>
        </authorList>
    </citation>
    <scope>NUCLEOTIDE SEQUENCE</scope>
    <source>
        <strain evidence="1">ATCC 39144</strain>
    </source>
</reference>
<dbReference type="PANTHER" id="PTHR34070:SF1">
    <property type="entry name" value="DNA ALKYLATION REPAIR PROTEIN"/>
    <property type="match status" value="1"/>
</dbReference>
<protein>
    <submittedName>
        <fullName evidence="1">DNA alkylation repair</fullName>
    </submittedName>
</protein>
<sequence length="245" mass="28180">MPEELTAAAFLERMEPLKPHRATDDLVRHFRAGPGEVAEGDVFNGVRMGDIFKLAKEFVGMPCAEIEKLLEDQVHEVRVGALSIMGKDATRKKITMERRKELYDLYLRRIDRVNHWDLVDLSSHHVIGGYLYESGEPRGVLYELARSDNLWARRIAVFSTMYFVRRGDLDDTFEISEILAYDDQDLVQKAVGGMLREAGKQDRPRLLSFLDEHAAGAPRIMLRYAIEHLDKPQRTHYLNLGKQAR</sequence>
<dbReference type="SUPFAM" id="SSF48371">
    <property type="entry name" value="ARM repeat"/>
    <property type="match status" value="1"/>
</dbReference>
<reference evidence="1" key="3">
    <citation type="submission" date="2007-05" db="EMBL/GenBank/DDBJ databases">
        <title>Characterization of the Gene Cluster for Maduropeptin from Actinomadura madurae ATCC 39144 Establishes a Unifying Paradigm for Enediyne Biosynthesis.</title>
        <authorList>
            <person name="Van Lanen S.G."/>
            <person name="Oh T.-J."/>
            <person name="Liu W."/>
            <person name="Wendt-Pienkowski E."/>
            <person name="Shen B."/>
        </authorList>
    </citation>
    <scope>NUCLEOTIDE SEQUENCE</scope>
    <source>
        <strain evidence="1">ATCC 39144</strain>
    </source>
</reference>
<organism evidence="1">
    <name type="scientific">Actinomadura madurae</name>
    <dbReference type="NCBI Taxonomy" id="1993"/>
    <lineage>
        <taxon>Bacteria</taxon>
        <taxon>Bacillati</taxon>
        <taxon>Actinomycetota</taxon>
        <taxon>Actinomycetes</taxon>
        <taxon>Streptosporangiales</taxon>
        <taxon>Thermomonosporaceae</taxon>
        <taxon>Actinomadura</taxon>
    </lineage>
</organism>
<dbReference type="Pfam" id="PF08713">
    <property type="entry name" value="DNA_alkylation"/>
    <property type="match status" value="1"/>
</dbReference>